<dbReference type="PANTHER" id="PTHR33121:SF70">
    <property type="entry name" value="SIGNALING PROTEIN YKOW"/>
    <property type="match status" value="1"/>
</dbReference>
<organism evidence="4 5">
    <name type="scientific">Propionigenium maris DSM 9537</name>
    <dbReference type="NCBI Taxonomy" id="1123000"/>
    <lineage>
        <taxon>Bacteria</taxon>
        <taxon>Fusobacteriati</taxon>
        <taxon>Fusobacteriota</taxon>
        <taxon>Fusobacteriia</taxon>
        <taxon>Fusobacteriales</taxon>
        <taxon>Fusobacteriaceae</taxon>
        <taxon>Propionigenium</taxon>
    </lineage>
</organism>
<accession>A0A9W6GKI3</accession>
<evidence type="ECO:0000313" key="4">
    <source>
        <dbReference type="EMBL" id="GLI55840.1"/>
    </source>
</evidence>
<dbReference type="SMART" id="SM00052">
    <property type="entry name" value="EAL"/>
    <property type="match status" value="1"/>
</dbReference>
<evidence type="ECO:0000259" key="2">
    <source>
        <dbReference type="PROSITE" id="PS50883"/>
    </source>
</evidence>
<proteinExistence type="predicted"/>
<dbReference type="InterPro" id="IPR000160">
    <property type="entry name" value="GGDEF_dom"/>
</dbReference>
<dbReference type="CDD" id="cd01948">
    <property type="entry name" value="EAL"/>
    <property type="match status" value="1"/>
</dbReference>
<evidence type="ECO:0000259" key="3">
    <source>
        <dbReference type="PROSITE" id="PS50887"/>
    </source>
</evidence>
<sequence length="814" mass="95146">MKFRDKIWIIFFILVGGVIASVMICEYFYVEKIYTNKESVRMDNVFHYYEEKLEGEFFLKEELLLDKYLIDGVPQVAELRKQDLFIYVSGRKGAWRKEELAELQLVRGSQGYIISPEGNILGYKMDREGKAFIFRLEKENFLGDSKWAYYKIYMEGIKDSRKKNERIKVEGETAEKKYYIPVENGQIYLKLKRDGLLFHSVHKKGQEIYLKGVFVILLLSLLGTRYFERTMSKPIDKAVRRINSFNIEESPGESISLGNFRELKGVEDGINRILEEVQRRRRKYELLYEEIPNFTAILDIDLNIIETNSYFDTHLKKPEASGTESFLNYIPDDKINLFTSLYRKLEEGRSVINEKFYILDDGFNPRDVLLTMRKVKLDGEEDVFLMSAMDMVYFDLLEMERGVKKEKYDKYTKVYTREYGSNYLERYISLFKTSNFRFITALVWLDNFSEAGSGYRGSSQVGLLRILADKIKECLRGTDLICKYERNNFMLLMPMVKARGADIIFERIREKLEERDSELAERLRYVFLEYSGIRSKDDFVQELVEEMKGRRYENREIVEDKIIKALQNEEIKVYFEPLLDLESKRVSLEALLRWKNTSTGTIYPDEFLPLAEESGLLPEITRYVLEEVHRAMDMVKVPISVNISATEFMSGEFLGAIKKIFRDRGKLKKLELEIPEVVLLEDIPKGWQRVRELTDMGVSFNLDHFGSGGSSLLRIKDFNFKRIKTDKTFIEGMEHSEEKINTLRAMIGIGRGLGTPISVVGVEGRVQVRKLLELGCTSFQGEFIGKTSSIEEIVKKLDEGEYERILEEIMEIKG</sequence>
<dbReference type="PROSITE" id="PS50887">
    <property type="entry name" value="GGDEF"/>
    <property type="match status" value="1"/>
</dbReference>
<dbReference type="Proteomes" id="UP001144471">
    <property type="component" value="Unassembled WGS sequence"/>
</dbReference>
<dbReference type="Gene3D" id="3.20.20.450">
    <property type="entry name" value="EAL domain"/>
    <property type="match status" value="1"/>
</dbReference>
<dbReference type="InterPro" id="IPR035919">
    <property type="entry name" value="EAL_sf"/>
</dbReference>
<comment type="caution">
    <text evidence="4">The sequence shown here is derived from an EMBL/GenBank/DDBJ whole genome shotgun (WGS) entry which is preliminary data.</text>
</comment>
<keyword evidence="5" id="KW-1185">Reference proteome</keyword>
<reference evidence="4" key="1">
    <citation type="submission" date="2022-12" db="EMBL/GenBank/DDBJ databases">
        <title>Reference genome sequencing for broad-spectrum identification of bacterial and archaeal isolates by mass spectrometry.</title>
        <authorList>
            <person name="Sekiguchi Y."/>
            <person name="Tourlousse D.M."/>
        </authorList>
    </citation>
    <scope>NUCLEOTIDE SEQUENCE</scope>
    <source>
        <strain evidence="4">10succ1</strain>
    </source>
</reference>
<dbReference type="Gene3D" id="3.30.70.270">
    <property type="match status" value="1"/>
</dbReference>
<dbReference type="Pfam" id="PF00990">
    <property type="entry name" value="GGDEF"/>
    <property type="match status" value="1"/>
</dbReference>
<feature type="domain" description="GGDEF" evidence="3">
    <location>
        <begin position="436"/>
        <end position="561"/>
    </location>
</feature>
<dbReference type="GO" id="GO:0071111">
    <property type="term" value="F:cyclic-guanylate-specific phosphodiesterase activity"/>
    <property type="evidence" value="ECO:0007669"/>
    <property type="project" value="InterPro"/>
</dbReference>
<dbReference type="InterPro" id="IPR001633">
    <property type="entry name" value="EAL_dom"/>
</dbReference>
<evidence type="ECO:0008006" key="6">
    <source>
        <dbReference type="Google" id="ProtNLM"/>
    </source>
</evidence>
<dbReference type="InterPro" id="IPR035965">
    <property type="entry name" value="PAS-like_dom_sf"/>
</dbReference>
<dbReference type="SUPFAM" id="SSF141868">
    <property type="entry name" value="EAL domain-like"/>
    <property type="match status" value="1"/>
</dbReference>
<name>A0A9W6GKI3_9FUSO</name>
<gene>
    <name evidence="4" type="ORF">PM10SUCC1_13540</name>
</gene>
<keyword evidence="1" id="KW-0812">Transmembrane</keyword>
<keyword evidence="1" id="KW-1133">Transmembrane helix</keyword>
<dbReference type="InterPro" id="IPR050706">
    <property type="entry name" value="Cyclic-di-GMP_PDE-like"/>
</dbReference>
<feature type="transmembrane region" description="Helical" evidence="1">
    <location>
        <begin position="7"/>
        <end position="30"/>
    </location>
</feature>
<dbReference type="Gene3D" id="3.30.450.20">
    <property type="entry name" value="PAS domain"/>
    <property type="match status" value="1"/>
</dbReference>
<dbReference type="SUPFAM" id="SSF55073">
    <property type="entry name" value="Nucleotide cyclase"/>
    <property type="match status" value="1"/>
</dbReference>
<protein>
    <recommendedName>
        <fullName evidence="6">EAL domain-containing protein</fullName>
    </recommendedName>
</protein>
<dbReference type="PROSITE" id="PS50883">
    <property type="entry name" value="EAL"/>
    <property type="match status" value="1"/>
</dbReference>
<feature type="domain" description="EAL" evidence="2">
    <location>
        <begin position="555"/>
        <end position="801"/>
    </location>
</feature>
<dbReference type="InterPro" id="IPR043128">
    <property type="entry name" value="Rev_trsase/Diguanyl_cyclase"/>
</dbReference>
<dbReference type="RefSeq" id="WP_281834591.1">
    <property type="nucleotide sequence ID" value="NZ_BSDY01000005.1"/>
</dbReference>
<dbReference type="SUPFAM" id="SSF55785">
    <property type="entry name" value="PYP-like sensor domain (PAS domain)"/>
    <property type="match status" value="1"/>
</dbReference>
<dbReference type="InterPro" id="IPR029787">
    <property type="entry name" value="Nucleotide_cyclase"/>
</dbReference>
<dbReference type="Pfam" id="PF00563">
    <property type="entry name" value="EAL"/>
    <property type="match status" value="1"/>
</dbReference>
<keyword evidence="1" id="KW-0472">Membrane</keyword>
<evidence type="ECO:0000313" key="5">
    <source>
        <dbReference type="Proteomes" id="UP001144471"/>
    </source>
</evidence>
<dbReference type="PANTHER" id="PTHR33121">
    <property type="entry name" value="CYCLIC DI-GMP PHOSPHODIESTERASE PDEF"/>
    <property type="match status" value="1"/>
</dbReference>
<dbReference type="EMBL" id="BSDY01000005">
    <property type="protein sequence ID" value="GLI55840.1"/>
    <property type="molecule type" value="Genomic_DNA"/>
</dbReference>
<evidence type="ECO:0000256" key="1">
    <source>
        <dbReference type="SAM" id="Phobius"/>
    </source>
</evidence>
<dbReference type="AlphaFoldDB" id="A0A9W6GKI3"/>